<name>A0A5A9W9V9_9GAMM</name>
<evidence type="ECO:0000256" key="2">
    <source>
        <dbReference type="SAM" id="Coils"/>
    </source>
</evidence>
<proteinExistence type="inferred from homology"/>
<dbReference type="PANTHER" id="PTHR37528">
    <property type="entry name" value="UPF0149 PROTEIN YGFB"/>
    <property type="match status" value="1"/>
</dbReference>
<feature type="coiled-coil region" evidence="2">
    <location>
        <begin position="135"/>
        <end position="162"/>
    </location>
</feature>
<accession>A0A5A9W9V9</accession>
<dbReference type="InterPro" id="IPR011978">
    <property type="entry name" value="YgfB-like"/>
</dbReference>
<keyword evidence="2" id="KW-0175">Coiled coil</keyword>
<dbReference type="GO" id="GO:0005829">
    <property type="term" value="C:cytosol"/>
    <property type="evidence" value="ECO:0007669"/>
    <property type="project" value="TreeGrafter"/>
</dbReference>
<organism evidence="3 4">
    <name type="scientific">Nitrincola tapanii</name>
    <dbReference type="NCBI Taxonomy" id="1708751"/>
    <lineage>
        <taxon>Bacteria</taxon>
        <taxon>Pseudomonadati</taxon>
        <taxon>Pseudomonadota</taxon>
        <taxon>Gammaproteobacteria</taxon>
        <taxon>Oceanospirillales</taxon>
        <taxon>Oceanospirillaceae</taxon>
        <taxon>Nitrincola</taxon>
    </lineage>
</organism>
<reference evidence="3 4" key="1">
    <citation type="submission" date="2019-03" db="EMBL/GenBank/DDBJ databases">
        <title>Nitrincola sp. nov. isolated from an Indian soda lake.</title>
        <authorList>
            <person name="Joshi A."/>
            <person name="Thite S.V."/>
            <person name="Joseph N."/>
            <person name="Dhotre D."/>
            <person name="Moorthy M."/>
            <person name="Shouche Y.S."/>
        </authorList>
    </citation>
    <scope>NUCLEOTIDE SEQUENCE [LARGE SCALE GENOMIC DNA]</scope>
    <source>
        <strain evidence="3 4">MEB193</strain>
    </source>
</reference>
<dbReference type="PANTHER" id="PTHR37528:SF1">
    <property type="entry name" value="UPF0149 PROTEIN YGFB"/>
    <property type="match status" value="1"/>
</dbReference>
<comment type="caution">
    <text evidence="3">The sequence shown here is derived from an EMBL/GenBank/DDBJ whole genome shotgun (WGS) entry which is preliminary data.</text>
</comment>
<gene>
    <name evidence="3" type="ORF">E1H14_00245</name>
</gene>
<dbReference type="Gene3D" id="1.20.120.740">
    <property type="entry name" value="YgfB uncharacterised protein family UPF0149, PF03695"/>
    <property type="match status" value="1"/>
</dbReference>
<dbReference type="AlphaFoldDB" id="A0A5A9W9V9"/>
<protein>
    <submittedName>
        <fullName evidence="3">UPF0149 family protein</fullName>
    </submittedName>
</protein>
<dbReference type="EMBL" id="SMRS01000001">
    <property type="protein sequence ID" value="KAA0876211.1"/>
    <property type="molecule type" value="Genomic_DNA"/>
</dbReference>
<evidence type="ECO:0000313" key="3">
    <source>
        <dbReference type="EMBL" id="KAA0876211.1"/>
    </source>
</evidence>
<evidence type="ECO:0000313" key="4">
    <source>
        <dbReference type="Proteomes" id="UP000325302"/>
    </source>
</evidence>
<dbReference type="SUPFAM" id="SSF101327">
    <property type="entry name" value="YgfB-like"/>
    <property type="match status" value="1"/>
</dbReference>
<dbReference type="Pfam" id="PF03695">
    <property type="entry name" value="UPF0149"/>
    <property type="match status" value="1"/>
</dbReference>
<comment type="similarity">
    <text evidence="1">Belongs to the UPF0149 family.</text>
</comment>
<keyword evidence="4" id="KW-1185">Reference proteome</keyword>
<dbReference type="InterPro" id="IPR036255">
    <property type="entry name" value="YgfB-like_sf"/>
</dbReference>
<sequence length="197" mass="21244">MNADTAVATLPDFDLLANFLIEEGVLTLSPSELHGLIAGQLAAGARYDEDTLVKVIADLTGAELQGRDTARKGLADLYATTLAQLEGDDFSVQLLVPEDEQALSQRVDALGEWCSGFLSGFGLCVSAQSLSEQAQEGLKDIAEIAQIALESAEEETEEDENSLIEVYEYVRMAFMLLFSEFNSVEPPTQAAQSPVLH</sequence>
<dbReference type="OrthoDB" id="9783391at2"/>
<evidence type="ECO:0000256" key="1">
    <source>
        <dbReference type="ARBA" id="ARBA00038308"/>
    </source>
</evidence>
<dbReference type="RefSeq" id="WP_149389465.1">
    <property type="nucleotide sequence ID" value="NZ_SMRS01000001.1"/>
</dbReference>
<dbReference type="Proteomes" id="UP000325302">
    <property type="component" value="Unassembled WGS sequence"/>
</dbReference>